<proteinExistence type="predicted"/>
<protein>
    <submittedName>
        <fullName evidence="2">Uncharacterized protein</fullName>
    </submittedName>
</protein>
<keyword evidence="1" id="KW-1133">Transmembrane helix</keyword>
<dbReference type="Proteomes" id="UP000317715">
    <property type="component" value="Unassembled WGS sequence"/>
</dbReference>
<sequence length="70" mass="7359">MANSVVPIANPPMANARMARPRWFFAVLAAADGDAVIVISLLLGGALVAGKCGENPIISLVPWRELRTGM</sequence>
<accession>A0A4Y3NKK8</accession>
<dbReference type="EMBL" id="BJMD01000014">
    <property type="protein sequence ID" value="GEB19706.1"/>
    <property type="molecule type" value="Genomic_DNA"/>
</dbReference>
<reference evidence="2 3" key="1">
    <citation type="submission" date="2019-06" db="EMBL/GenBank/DDBJ databases">
        <title>Whole genome shotgun sequence of Paenarthrobacter aurescens NBRC 12136.</title>
        <authorList>
            <person name="Hosoyama A."/>
            <person name="Uohara A."/>
            <person name="Ohji S."/>
            <person name="Ichikawa N."/>
        </authorList>
    </citation>
    <scope>NUCLEOTIDE SEQUENCE [LARGE SCALE GENOMIC DNA]</scope>
    <source>
        <strain evidence="2 3">NBRC 12136</strain>
    </source>
</reference>
<keyword evidence="3" id="KW-1185">Reference proteome</keyword>
<dbReference type="AlphaFoldDB" id="A0A4Y3NKK8"/>
<evidence type="ECO:0000256" key="1">
    <source>
        <dbReference type="SAM" id="Phobius"/>
    </source>
</evidence>
<keyword evidence="1" id="KW-0472">Membrane</keyword>
<evidence type="ECO:0000313" key="2">
    <source>
        <dbReference type="EMBL" id="GEB19706.1"/>
    </source>
</evidence>
<comment type="caution">
    <text evidence="2">The sequence shown here is derived from an EMBL/GenBank/DDBJ whole genome shotgun (WGS) entry which is preliminary data.</text>
</comment>
<name>A0A4Y3NKK8_PAEAU</name>
<organism evidence="2 3">
    <name type="scientific">Paenarthrobacter aurescens</name>
    <name type="common">Arthrobacter aurescens</name>
    <dbReference type="NCBI Taxonomy" id="43663"/>
    <lineage>
        <taxon>Bacteria</taxon>
        <taxon>Bacillati</taxon>
        <taxon>Actinomycetota</taxon>
        <taxon>Actinomycetes</taxon>
        <taxon>Micrococcales</taxon>
        <taxon>Micrococcaceae</taxon>
        <taxon>Paenarthrobacter</taxon>
    </lineage>
</organism>
<evidence type="ECO:0000313" key="3">
    <source>
        <dbReference type="Proteomes" id="UP000317715"/>
    </source>
</evidence>
<keyword evidence="1" id="KW-0812">Transmembrane</keyword>
<feature type="transmembrane region" description="Helical" evidence="1">
    <location>
        <begin position="23"/>
        <end position="49"/>
    </location>
</feature>
<gene>
    <name evidence="2" type="ORF">AAU01_24610</name>
</gene>